<feature type="domain" description="DUF4007" evidence="1">
    <location>
        <begin position="33"/>
        <end position="278"/>
    </location>
</feature>
<dbReference type="Pfam" id="PF13182">
    <property type="entry name" value="DUF4007"/>
    <property type="match status" value="1"/>
</dbReference>
<evidence type="ECO:0000313" key="2">
    <source>
        <dbReference type="EMBL" id="MCT7970356.1"/>
    </source>
</evidence>
<protein>
    <submittedName>
        <fullName evidence="2">DUF4007 family protein</fullName>
    </submittedName>
</protein>
<dbReference type="RefSeq" id="WP_368009773.1">
    <property type="nucleotide sequence ID" value="NZ_JAMXFF010000093.1"/>
</dbReference>
<evidence type="ECO:0000313" key="3">
    <source>
        <dbReference type="Proteomes" id="UP001525890"/>
    </source>
</evidence>
<reference evidence="2 3" key="1">
    <citation type="journal article" date="2022" name="Front. Microbiol.">
        <title>High genomic differentiation and limited gene flow indicate recent cryptic speciation within the genus Laspinema (cyanobacteria).</title>
        <authorList>
            <person name="Stanojkovic A."/>
            <person name="Skoupy S."/>
            <person name="Skaloud P."/>
            <person name="Dvorak P."/>
        </authorList>
    </citation>
    <scope>NUCLEOTIDE SEQUENCE [LARGE SCALE GENOMIC DNA]</scope>
    <source>
        <strain evidence="2 3">D2a</strain>
    </source>
</reference>
<proteinExistence type="predicted"/>
<name>A0ABT2N3R9_9CYAN</name>
<organism evidence="2 3">
    <name type="scientific">Laspinema palackyanum D2a</name>
    <dbReference type="NCBI Taxonomy" id="2953684"/>
    <lineage>
        <taxon>Bacteria</taxon>
        <taxon>Bacillati</taxon>
        <taxon>Cyanobacteriota</taxon>
        <taxon>Cyanophyceae</taxon>
        <taxon>Oscillatoriophycideae</taxon>
        <taxon>Oscillatoriales</taxon>
        <taxon>Laspinemataceae</taxon>
        <taxon>Laspinema</taxon>
        <taxon>Laspinema palackyanum</taxon>
    </lineage>
</organism>
<dbReference type="InterPro" id="IPR025248">
    <property type="entry name" value="DUF4007"/>
</dbReference>
<keyword evidence="3" id="KW-1185">Reference proteome</keyword>
<evidence type="ECO:0000259" key="1">
    <source>
        <dbReference type="Pfam" id="PF13182"/>
    </source>
</evidence>
<dbReference type="EMBL" id="JAMXFF010000093">
    <property type="protein sequence ID" value="MCT7970356.1"/>
    <property type="molecule type" value="Genomic_DNA"/>
</dbReference>
<dbReference type="Proteomes" id="UP001525890">
    <property type="component" value="Unassembled WGS sequence"/>
</dbReference>
<comment type="caution">
    <text evidence="2">The sequence shown here is derived from an EMBL/GenBank/DDBJ whole genome shotgun (WGS) entry which is preliminary data.</text>
</comment>
<accession>A0ABT2N3R9</accession>
<sequence length="303" mass="35270">MQQLEFNLGTHFLPDIAEIKGSHQGLYPDPFRLKRVWDKIAQKPFHYSAPGSHIKLGIGQAQLASTVYWLVVLKVAQYQHNHLIPTERGRWLLEKFDPYLQDAQTPWLLHYWGLEPPCFMPSWWWLFNCLNHREFEEDDLRTKLAEFLQRQTDRKNPTATAHNDLRLLLALYQPTGQYSVGQINLLSINLIYSTQIEYFKRSGRTGFYNQYKFKFNQRSVPTQWVLLATAEYADRKQTDQIPLAQLAYQPNSPGQIFKLGEDAIANHLEQAEGIELAFDTNNRLQAKISDSFQHSSNGIPNFC</sequence>
<gene>
    <name evidence="2" type="ORF">NG799_29000</name>
</gene>